<evidence type="ECO:0000256" key="1">
    <source>
        <dbReference type="SAM" id="Phobius"/>
    </source>
</evidence>
<dbReference type="Proteomes" id="UP000178912">
    <property type="component" value="Unassembled WGS sequence"/>
</dbReference>
<organism evidence="2 3">
    <name type="scientific">Rhynchosporium agropyri</name>
    <dbReference type="NCBI Taxonomy" id="914238"/>
    <lineage>
        <taxon>Eukaryota</taxon>
        <taxon>Fungi</taxon>
        <taxon>Dikarya</taxon>
        <taxon>Ascomycota</taxon>
        <taxon>Pezizomycotina</taxon>
        <taxon>Leotiomycetes</taxon>
        <taxon>Helotiales</taxon>
        <taxon>Ploettnerulaceae</taxon>
        <taxon>Rhynchosporium</taxon>
    </lineage>
</organism>
<dbReference type="Pfam" id="PF09796">
    <property type="entry name" value="QCR10"/>
    <property type="match status" value="1"/>
</dbReference>
<dbReference type="PANTHER" id="PTHR28254">
    <property type="entry name" value="CYTOCHROME B-C1 COMPLEX SUBUNIT 10"/>
    <property type="match status" value="1"/>
</dbReference>
<gene>
    <name evidence="2" type="ORF">RAG0_12194</name>
</gene>
<evidence type="ECO:0000313" key="2">
    <source>
        <dbReference type="EMBL" id="CZT06487.1"/>
    </source>
</evidence>
<accession>A0A1E1L7G4</accession>
<keyword evidence="3" id="KW-1185">Reference proteome</keyword>
<name>A0A1E1L7G4_9HELO</name>
<dbReference type="GO" id="GO:0005739">
    <property type="term" value="C:mitochondrion"/>
    <property type="evidence" value="ECO:0007669"/>
    <property type="project" value="GOC"/>
</dbReference>
<protein>
    <submittedName>
        <fullName evidence="2">Uncharacterized protein</fullName>
    </submittedName>
</protein>
<sequence>MAVMGDLLRSPRCTSTYEGREELRFWGSWLIVFCWQHHPSTGVTPWKQSPGYATYKSPYGPKTDGIALQVQDSEKLRRLDSQALCETVRYTPIYPKRQLLHTRFNDSERSCSSMGVICCETDKRHRGMTLGAFGGVAGVFAVFFFAEIPKVRNDIMVNVPFIGKHFIKEIPPSDNIPRIRDFGSMFQEGFER</sequence>
<dbReference type="GO" id="GO:0006122">
    <property type="term" value="P:mitochondrial electron transport, ubiquinol to cytochrome c"/>
    <property type="evidence" value="ECO:0007669"/>
    <property type="project" value="InterPro"/>
</dbReference>
<dbReference type="InterPro" id="IPR019182">
    <property type="entry name" value="Cytochrome_b-c1_su10_fun"/>
</dbReference>
<keyword evidence="1" id="KW-1133">Transmembrane helix</keyword>
<dbReference type="OrthoDB" id="2391627at2759"/>
<proteinExistence type="predicted"/>
<feature type="transmembrane region" description="Helical" evidence="1">
    <location>
        <begin position="127"/>
        <end position="146"/>
    </location>
</feature>
<reference evidence="3" key="1">
    <citation type="submission" date="2016-03" db="EMBL/GenBank/DDBJ databases">
        <authorList>
            <person name="Guldener U."/>
        </authorList>
    </citation>
    <scope>NUCLEOTIDE SEQUENCE [LARGE SCALE GENOMIC DNA]</scope>
    <source>
        <strain evidence="3">04CH-RAC-A.6.1</strain>
    </source>
</reference>
<keyword evidence="1" id="KW-0472">Membrane</keyword>
<keyword evidence="1" id="KW-0812">Transmembrane</keyword>
<dbReference type="EMBL" id="FJUX01000085">
    <property type="protein sequence ID" value="CZT06487.1"/>
    <property type="molecule type" value="Genomic_DNA"/>
</dbReference>
<dbReference type="PANTHER" id="PTHR28254:SF1">
    <property type="entry name" value="CYTOCHROME B-C1 COMPLEX SUBUNIT 10, MITOCHONDRIAL"/>
    <property type="match status" value="1"/>
</dbReference>
<evidence type="ECO:0000313" key="3">
    <source>
        <dbReference type="Proteomes" id="UP000178912"/>
    </source>
</evidence>
<dbReference type="AlphaFoldDB" id="A0A1E1L7G4"/>